<name>A0A1W5CXM2_9LECA</name>
<feature type="compositionally biased region" description="Basic and acidic residues" evidence="1">
    <location>
        <begin position="216"/>
        <end position="229"/>
    </location>
</feature>
<evidence type="ECO:0000313" key="4">
    <source>
        <dbReference type="Proteomes" id="UP000192927"/>
    </source>
</evidence>
<feature type="compositionally biased region" description="Polar residues" evidence="1">
    <location>
        <begin position="97"/>
        <end position="109"/>
    </location>
</feature>
<organism evidence="3 4">
    <name type="scientific">Lasallia pustulata</name>
    <dbReference type="NCBI Taxonomy" id="136370"/>
    <lineage>
        <taxon>Eukaryota</taxon>
        <taxon>Fungi</taxon>
        <taxon>Dikarya</taxon>
        <taxon>Ascomycota</taxon>
        <taxon>Pezizomycotina</taxon>
        <taxon>Lecanoromycetes</taxon>
        <taxon>OSLEUM clade</taxon>
        <taxon>Umbilicariomycetidae</taxon>
        <taxon>Umbilicariales</taxon>
        <taxon>Umbilicariaceae</taxon>
        <taxon>Lasallia</taxon>
    </lineage>
</organism>
<feature type="compositionally biased region" description="Basic and acidic residues" evidence="1">
    <location>
        <begin position="635"/>
        <end position="667"/>
    </location>
</feature>
<feature type="compositionally biased region" description="Polar residues" evidence="1">
    <location>
        <begin position="610"/>
        <end position="630"/>
    </location>
</feature>
<feature type="compositionally biased region" description="Polar residues" evidence="1">
    <location>
        <begin position="306"/>
        <end position="328"/>
    </location>
</feature>
<dbReference type="EMBL" id="FWEW01000736">
    <property type="protein sequence ID" value="SLM35571.1"/>
    <property type="molecule type" value="Genomic_DNA"/>
</dbReference>
<evidence type="ECO:0000313" key="3">
    <source>
        <dbReference type="EMBL" id="SLM35571.1"/>
    </source>
</evidence>
<accession>A0A1W5CXM2</accession>
<feature type="compositionally biased region" description="Low complexity" evidence="1">
    <location>
        <begin position="687"/>
        <end position="696"/>
    </location>
</feature>
<feature type="region of interest" description="Disordered" evidence="1">
    <location>
        <begin position="251"/>
        <end position="444"/>
    </location>
</feature>
<feature type="region of interest" description="Disordered" evidence="1">
    <location>
        <begin position="167"/>
        <end position="229"/>
    </location>
</feature>
<proteinExistence type="predicted"/>
<feature type="compositionally biased region" description="Polar residues" evidence="1">
    <location>
        <begin position="387"/>
        <end position="416"/>
    </location>
</feature>
<keyword evidence="4" id="KW-1185">Reference proteome</keyword>
<feature type="compositionally biased region" description="Polar residues" evidence="1">
    <location>
        <begin position="184"/>
        <end position="196"/>
    </location>
</feature>
<evidence type="ECO:0000256" key="1">
    <source>
        <dbReference type="SAM" id="MobiDB-lite"/>
    </source>
</evidence>
<dbReference type="OrthoDB" id="5369729at2759"/>
<feature type="region of interest" description="Disordered" evidence="1">
    <location>
        <begin position="609"/>
        <end position="802"/>
    </location>
</feature>
<feature type="compositionally biased region" description="Low complexity" evidence="1">
    <location>
        <begin position="789"/>
        <end position="799"/>
    </location>
</feature>
<dbReference type="Proteomes" id="UP000324767">
    <property type="component" value="Unassembled WGS sequence"/>
</dbReference>
<reference evidence="3" key="2">
    <citation type="submission" date="2017-03" db="EMBL/GenBank/DDBJ databases">
        <authorList>
            <person name="Afonso C.L."/>
            <person name="Miller P.J."/>
            <person name="Scott M.A."/>
            <person name="Spackman E."/>
            <person name="Goraichik I."/>
            <person name="Dimitrov K.M."/>
            <person name="Suarez D.L."/>
            <person name="Swayne D.E."/>
        </authorList>
    </citation>
    <scope>NUCLEOTIDE SEQUENCE [LARGE SCALE GENOMIC DNA]</scope>
</reference>
<evidence type="ECO:0000313" key="2">
    <source>
        <dbReference type="EMBL" id="KAA6407843.1"/>
    </source>
</evidence>
<reference evidence="4" key="1">
    <citation type="submission" date="2017-03" db="EMBL/GenBank/DDBJ databases">
        <authorList>
            <person name="Sharma R."/>
            <person name="Thines M."/>
        </authorList>
    </citation>
    <scope>NUCLEOTIDE SEQUENCE [LARGE SCALE GENOMIC DNA]</scope>
</reference>
<feature type="compositionally biased region" description="Basic and acidic residues" evidence="1">
    <location>
        <begin position="197"/>
        <end position="206"/>
    </location>
</feature>
<dbReference type="AlphaFoldDB" id="A0A1W5CXM2"/>
<feature type="compositionally biased region" description="Polar residues" evidence="1">
    <location>
        <begin position="741"/>
        <end position="760"/>
    </location>
</feature>
<dbReference type="EMBL" id="VXIT01000015">
    <property type="protein sequence ID" value="KAA6407843.1"/>
    <property type="molecule type" value="Genomic_DNA"/>
</dbReference>
<sequence length="853" mass="92565">MPSRVLESAPRVDEASASLRPANPRRWTSIELGHQPIIATPRKRLSTTTPPLTRAGSYFLPQPGASGIEARSPANKRAPASRSSHGIETANGPPPALSTQRSPQSYSTEDSWRYPASTDQLALRPQLTHRALQGLAAAGTTSRTNSSNSTIRLADVSFDRGTNLEASENTSYTQRDIRTERSDMSATTPWLNGQHSSEPDPDRTIRISDSTTVAGRGEEGKATREGAKARQLQEDLFLDLAHTDVSMQDVTDPAVRVDRRRPRISASDHRQPVPHAYQQPSTLPARPPSNDRAVASHEGPHMANGRSPQWHQLGQSEYTDLPTTSRQQPPRDRTYAASAHPLDHRTRSRVVSITPKATFKDAHGAPHSEVSPELDPAANRRRRLSTSEEVQTSARTYKQSNLSYSTTGLYNSSPLTGRSELVHGQESSPEAPQVEETESTASLTAPSTVWDELDDLKTRIRKLELTGKLPSSSGAAVTNATMANNVVERPHTATTTATTISSSPKGVRLGSLSPDKSVVEVLGVHPILRTALAKAQPFVKPSIYKALEATASDALTLAAMTGAEGSQVGLRGPGSLVAGSSSTVDRQLRRKADSMCRSLTELCIALSEGPSHTETSSAVGRPGSRNTIMSRHQRERSVEERAISRETSQEPEVRSGSRLMSRLEARRSSMMGLGSESSRRSPEVVLTPTPAAPATTGRLDRSSSIVHRHRSHDEEDDSTTRAPSRAMTEIRPSHHNRLSREYTSQHPLPSLHQRSPSVHSSLGVPKSYGAAAPATPATQLQPGHRTYLDRSAPSSADSARLAEVRQQRLASLEQRDTTGHQRARSFGTLGAITGHAQIEADPHSLLREVEFRQ</sequence>
<gene>
    <name evidence="2" type="ORF">FRX48_08194</name>
</gene>
<protein>
    <submittedName>
        <fullName evidence="3">Uncharacterized protein</fullName>
    </submittedName>
</protein>
<feature type="region of interest" description="Disordered" evidence="1">
    <location>
        <begin position="1"/>
        <end position="113"/>
    </location>
</feature>
<dbReference type="Proteomes" id="UP000192927">
    <property type="component" value="Unassembled WGS sequence"/>
</dbReference>
<reference evidence="2 5" key="3">
    <citation type="submission" date="2019-09" db="EMBL/GenBank/DDBJ databases">
        <title>The hologenome of the rock-dwelling lichen Lasallia pustulata.</title>
        <authorList>
            <person name="Greshake Tzovaras B."/>
            <person name="Segers F."/>
            <person name="Bicker A."/>
            <person name="Dal Grande F."/>
            <person name="Otte J."/>
            <person name="Hankeln T."/>
            <person name="Schmitt I."/>
            <person name="Ebersberger I."/>
        </authorList>
    </citation>
    <scope>NUCLEOTIDE SEQUENCE [LARGE SCALE GENOMIC DNA]</scope>
    <source>
        <strain evidence="2">A1-1</strain>
    </source>
</reference>
<evidence type="ECO:0000313" key="5">
    <source>
        <dbReference type="Proteomes" id="UP000324767"/>
    </source>
</evidence>